<reference evidence="2 3" key="1">
    <citation type="submission" date="2018-06" db="EMBL/GenBank/DDBJ databases">
        <title>The Genome of Cuscuta australis (Dodder) Provides Insight into the Evolution of Plant Parasitism.</title>
        <authorList>
            <person name="Liu H."/>
        </authorList>
    </citation>
    <scope>NUCLEOTIDE SEQUENCE [LARGE SCALE GENOMIC DNA]</scope>
    <source>
        <strain evidence="3">cv. Yunnan</strain>
        <tissue evidence="2">Vines</tissue>
    </source>
</reference>
<feature type="compositionally biased region" description="Basic and acidic residues" evidence="1">
    <location>
        <begin position="30"/>
        <end position="45"/>
    </location>
</feature>
<keyword evidence="3" id="KW-1185">Reference proteome</keyword>
<gene>
    <name evidence="2" type="ORF">DM860_003486</name>
</gene>
<proteinExistence type="predicted"/>
<organism evidence="2 3">
    <name type="scientific">Cuscuta australis</name>
    <dbReference type="NCBI Taxonomy" id="267555"/>
    <lineage>
        <taxon>Eukaryota</taxon>
        <taxon>Viridiplantae</taxon>
        <taxon>Streptophyta</taxon>
        <taxon>Embryophyta</taxon>
        <taxon>Tracheophyta</taxon>
        <taxon>Spermatophyta</taxon>
        <taxon>Magnoliopsida</taxon>
        <taxon>eudicotyledons</taxon>
        <taxon>Gunneridae</taxon>
        <taxon>Pentapetalae</taxon>
        <taxon>asterids</taxon>
        <taxon>lamiids</taxon>
        <taxon>Solanales</taxon>
        <taxon>Convolvulaceae</taxon>
        <taxon>Cuscuteae</taxon>
        <taxon>Cuscuta</taxon>
        <taxon>Cuscuta subgen. Grammica</taxon>
        <taxon>Cuscuta sect. Cleistogrammica</taxon>
    </lineage>
</organism>
<feature type="compositionally biased region" description="Basic residues" evidence="1">
    <location>
        <begin position="1"/>
        <end position="17"/>
    </location>
</feature>
<dbReference type="Proteomes" id="UP000249390">
    <property type="component" value="Unassembled WGS sequence"/>
</dbReference>
<feature type="compositionally biased region" description="Basic and acidic residues" evidence="1">
    <location>
        <begin position="104"/>
        <end position="121"/>
    </location>
</feature>
<sequence length="404" mass="43756">MPSGAKKRKAAKKKKGLQVKGAPQSTQLHSHGEEDIEHTYDKDSDGGDASSPTSQEYHNCNDLIDQEEEEADKKEGDGSCDQPSTSHESKSEEMTNGGGGLEKVTTEQKSDLNAERSLKAEDEFQSMDIGIEVFETPKESHDGSLLRSFSSCSNSNLKDGPNLLNKDNIVVNDTPVVDLVKEVDLLFAGKGMGEVAVFTTDLDKAATSENVEVEKSDGLGIMENGDENTVVVDNSGSLSEALVTMEFKKKEDELVQTSSHQDDAKTLTDFSTQVNLEKVTPSADVLEVHDSMEVGRKKDEVFGTSNVNEARISEPEDSATQEEGDTLTLSYSAPKIEASVEADPLTDSKLSESADSQLYDQCKRHGRVAVACLSCSKDLIDDFSREDGLEKHLGQVGFDGSETL</sequence>
<dbReference type="PANTHER" id="PTHR37187:SF7">
    <property type="entry name" value="EXPRESSED PROTEIN"/>
    <property type="match status" value="1"/>
</dbReference>
<dbReference type="AlphaFoldDB" id="A0A328DG72"/>
<evidence type="ECO:0000256" key="1">
    <source>
        <dbReference type="SAM" id="MobiDB-lite"/>
    </source>
</evidence>
<protein>
    <submittedName>
        <fullName evidence="2">Uncharacterized protein</fullName>
    </submittedName>
</protein>
<dbReference type="PANTHER" id="PTHR37187">
    <property type="entry name" value="EXPRESSED PROTEIN"/>
    <property type="match status" value="1"/>
</dbReference>
<name>A0A328DG72_9ASTE</name>
<feature type="region of interest" description="Disordered" evidence="1">
    <location>
        <begin position="331"/>
        <end position="353"/>
    </location>
</feature>
<evidence type="ECO:0000313" key="3">
    <source>
        <dbReference type="Proteomes" id="UP000249390"/>
    </source>
</evidence>
<comment type="caution">
    <text evidence="2">The sequence shown here is derived from an EMBL/GenBank/DDBJ whole genome shotgun (WGS) entry which is preliminary data.</text>
</comment>
<accession>A0A328DG72</accession>
<feature type="region of interest" description="Disordered" evidence="1">
    <location>
        <begin position="1"/>
        <end position="121"/>
    </location>
</feature>
<dbReference type="EMBL" id="NQVE01000142">
    <property type="protein sequence ID" value="RAL44727.1"/>
    <property type="molecule type" value="Genomic_DNA"/>
</dbReference>
<evidence type="ECO:0000313" key="2">
    <source>
        <dbReference type="EMBL" id="RAL44727.1"/>
    </source>
</evidence>